<proteinExistence type="predicted"/>
<dbReference type="GO" id="GO:0008270">
    <property type="term" value="F:zinc ion binding"/>
    <property type="evidence" value="ECO:0007669"/>
    <property type="project" value="InterPro"/>
</dbReference>
<protein>
    <recommendedName>
        <fullName evidence="1">DNL-type domain-containing protein</fullName>
    </recommendedName>
</protein>
<accession>A0A7X9YE95</accession>
<sequence length="269" mass="31390">MIAFYCDKCGDENTYNYTSPLDSTNDLITIDCSNCQNSHNIHIWSSNHSSNYDYNIQNAYKTSDYEAEYKSYINSVIFNQEQLLNTAISEVTNKSAFINRLLFTQSIVNLETYFSDTIKHCILNSDLLLRSFIINSDKLKNEKYTLQNYIMNPNFIYDKVKGRLNEILYHNLAAVIDIYENVFQIKLSKILTNKRSYLEKSISIRHDCVHRNGKTIDGFSHEITQDDIIKLTTFVSELMIEIEKQIQPVRIKFINENNPCADFSEEIPF</sequence>
<gene>
    <name evidence="2" type="ORF">HHL01_00265</name>
</gene>
<dbReference type="AlphaFoldDB" id="A0A7X9YE95"/>
<evidence type="ECO:0000313" key="2">
    <source>
        <dbReference type="EMBL" id="NMF46619.1"/>
    </source>
</evidence>
<dbReference type="PROSITE" id="PS51501">
    <property type="entry name" value="ZF_DNL"/>
    <property type="match status" value="1"/>
</dbReference>
<comment type="caution">
    <text evidence="2">The sequence shown here is derived from an EMBL/GenBank/DDBJ whole genome shotgun (WGS) entry which is preliminary data.</text>
</comment>
<evidence type="ECO:0000259" key="1">
    <source>
        <dbReference type="PROSITE" id="PS51501"/>
    </source>
</evidence>
<dbReference type="RefSeq" id="WP_170070670.1">
    <property type="nucleotide sequence ID" value="NZ_JABBCX010000001.1"/>
</dbReference>
<dbReference type="EMBL" id="JABBCX010000001">
    <property type="protein sequence ID" value="NMF46619.1"/>
    <property type="molecule type" value="Genomic_DNA"/>
</dbReference>
<organism evidence="2 3">
    <name type="scientific">Pseudoalteromonas arctica</name>
    <dbReference type="NCBI Taxonomy" id="394751"/>
    <lineage>
        <taxon>Bacteria</taxon>
        <taxon>Pseudomonadati</taxon>
        <taxon>Pseudomonadota</taxon>
        <taxon>Gammaproteobacteria</taxon>
        <taxon>Alteromonadales</taxon>
        <taxon>Pseudoalteromonadaceae</taxon>
        <taxon>Pseudoalteromonas</taxon>
    </lineage>
</organism>
<dbReference type="InterPro" id="IPR007853">
    <property type="entry name" value="Znf_DNL-typ"/>
</dbReference>
<name>A0A7X9YE95_9GAMM</name>
<reference evidence="2 3" key="1">
    <citation type="submission" date="2020-04" db="EMBL/GenBank/DDBJ databases">
        <title>Genome Sequencing and Assembley of Pseudoalteromonas artica.</title>
        <authorList>
            <person name="Akerly B."/>
            <person name="Cook G."/>
        </authorList>
    </citation>
    <scope>NUCLEOTIDE SEQUENCE [LARGE SCALE GENOMIC DNA]</scope>
    <source>
        <strain evidence="2 3">NEC-BIFX-0059</strain>
    </source>
</reference>
<feature type="domain" description="DNL-type" evidence="1">
    <location>
        <begin position="1"/>
        <end position="93"/>
    </location>
</feature>
<dbReference type="Proteomes" id="UP000519126">
    <property type="component" value="Unassembled WGS sequence"/>
</dbReference>
<evidence type="ECO:0000313" key="3">
    <source>
        <dbReference type="Proteomes" id="UP000519126"/>
    </source>
</evidence>